<comment type="caution">
    <text evidence="2">The sequence shown here is derived from an EMBL/GenBank/DDBJ whole genome shotgun (WGS) entry which is preliminary data.</text>
</comment>
<name>A0A3L6MRA4_FUSOX</name>
<feature type="region of interest" description="Disordered" evidence="1">
    <location>
        <begin position="14"/>
        <end position="54"/>
    </location>
</feature>
<evidence type="ECO:0000313" key="2">
    <source>
        <dbReference type="EMBL" id="RKK07382.1"/>
    </source>
</evidence>
<proteinExistence type="predicted"/>
<dbReference type="AlphaFoldDB" id="A0A3L6MRA4"/>
<gene>
    <name evidence="2" type="ORF">BFJ65_g17586</name>
</gene>
<dbReference type="Proteomes" id="UP000270866">
    <property type="component" value="Unassembled WGS sequence"/>
</dbReference>
<evidence type="ECO:0000313" key="3">
    <source>
        <dbReference type="Proteomes" id="UP000270866"/>
    </source>
</evidence>
<reference evidence="2 3" key="1">
    <citation type="journal article" date="2018" name="Sci. Rep.">
        <title>Characterisation of pathogen-specific regions and novel effector candidates in Fusarium oxysporum f. sp. cepae.</title>
        <authorList>
            <person name="Armitage A.D."/>
            <person name="Taylor A."/>
            <person name="Sobczyk M.K."/>
            <person name="Baxter L."/>
            <person name="Greenfield B.P."/>
            <person name="Bates H.J."/>
            <person name="Wilson F."/>
            <person name="Jackson A.C."/>
            <person name="Ott S."/>
            <person name="Harrison R.J."/>
            <person name="Clarkson J.P."/>
        </authorList>
    </citation>
    <scope>NUCLEOTIDE SEQUENCE [LARGE SCALE GENOMIC DNA]</scope>
    <source>
        <strain evidence="2 3">FoC_Fus2</strain>
    </source>
</reference>
<accession>A0A3L6MRA4</accession>
<evidence type="ECO:0000256" key="1">
    <source>
        <dbReference type="SAM" id="MobiDB-lite"/>
    </source>
</evidence>
<organism evidence="2 3">
    <name type="scientific">Fusarium oxysporum f. sp. cepae</name>
    <dbReference type="NCBI Taxonomy" id="396571"/>
    <lineage>
        <taxon>Eukaryota</taxon>
        <taxon>Fungi</taxon>
        <taxon>Dikarya</taxon>
        <taxon>Ascomycota</taxon>
        <taxon>Pezizomycotina</taxon>
        <taxon>Sordariomycetes</taxon>
        <taxon>Hypocreomycetidae</taxon>
        <taxon>Hypocreales</taxon>
        <taxon>Nectriaceae</taxon>
        <taxon>Fusarium</taxon>
        <taxon>Fusarium oxysporum species complex</taxon>
    </lineage>
</organism>
<dbReference type="EMBL" id="MRCU01000016">
    <property type="protein sequence ID" value="RKK07382.1"/>
    <property type="molecule type" value="Genomic_DNA"/>
</dbReference>
<sequence length="54" mass="5955">MDATVEEILVKGGASVPVLETYETDSETAGEPASDRKQTRNVQMSEQKQMLELL</sequence>
<protein>
    <submittedName>
        <fullName evidence="2">Uncharacterized protein</fullName>
    </submittedName>
</protein>